<dbReference type="Proteomes" id="UP000186400">
    <property type="component" value="Unassembled WGS sequence"/>
</dbReference>
<keyword evidence="5" id="KW-0067">ATP-binding</keyword>
<keyword evidence="3" id="KW-0547">Nucleotide-binding</keyword>
<dbReference type="Pfam" id="PF00288">
    <property type="entry name" value="GHMP_kinases_N"/>
    <property type="match status" value="1"/>
</dbReference>
<evidence type="ECO:0000313" key="8">
    <source>
        <dbReference type="EMBL" id="SIQ26533.1"/>
    </source>
</evidence>
<evidence type="ECO:0000256" key="2">
    <source>
        <dbReference type="ARBA" id="ARBA00022679"/>
    </source>
</evidence>
<feature type="domain" description="GHMP kinase N-terminal" evidence="6">
    <location>
        <begin position="146"/>
        <end position="211"/>
    </location>
</feature>
<dbReference type="InterPro" id="IPR006203">
    <property type="entry name" value="GHMP_knse_ATP-bd_CS"/>
</dbReference>
<dbReference type="PRINTS" id="PR00959">
    <property type="entry name" value="MEVGALKINASE"/>
</dbReference>
<evidence type="ECO:0000256" key="1">
    <source>
        <dbReference type="ARBA" id="ARBA00006566"/>
    </source>
</evidence>
<dbReference type="SUPFAM" id="SSF54211">
    <property type="entry name" value="Ribosomal protein S5 domain 2-like"/>
    <property type="match status" value="1"/>
</dbReference>
<dbReference type="InterPro" id="IPR006204">
    <property type="entry name" value="GHMP_kinase_N_dom"/>
</dbReference>
<evidence type="ECO:0000259" key="7">
    <source>
        <dbReference type="Pfam" id="PF10509"/>
    </source>
</evidence>
<evidence type="ECO:0000256" key="4">
    <source>
        <dbReference type="ARBA" id="ARBA00022777"/>
    </source>
</evidence>
<evidence type="ECO:0000256" key="3">
    <source>
        <dbReference type="ARBA" id="ARBA00022741"/>
    </source>
</evidence>
<name>A0A1N6RCH6_9SPIO</name>
<dbReference type="GO" id="GO:0004335">
    <property type="term" value="F:galactokinase activity"/>
    <property type="evidence" value="ECO:0007669"/>
    <property type="project" value="InterPro"/>
</dbReference>
<comment type="similarity">
    <text evidence="1">Belongs to the GHMP kinase family. GalK subfamily.</text>
</comment>
<dbReference type="InterPro" id="IPR014721">
    <property type="entry name" value="Ribsml_uS5_D2-typ_fold_subgr"/>
</dbReference>
<dbReference type="PROSITE" id="PS00627">
    <property type="entry name" value="GHMP_KINASES_ATP"/>
    <property type="match status" value="1"/>
</dbReference>
<dbReference type="Gene3D" id="3.30.70.890">
    <property type="entry name" value="GHMP kinase, C-terminal domain"/>
    <property type="match status" value="1"/>
</dbReference>
<evidence type="ECO:0000313" key="9">
    <source>
        <dbReference type="Proteomes" id="UP000186400"/>
    </source>
</evidence>
<dbReference type="PANTHER" id="PTHR10457">
    <property type="entry name" value="MEVALONATE KINASE/GALACTOKINASE"/>
    <property type="match status" value="1"/>
</dbReference>
<dbReference type="EMBL" id="FTMS01000006">
    <property type="protein sequence ID" value="SIQ26533.1"/>
    <property type="molecule type" value="Genomic_DNA"/>
</dbReference>
<dbReference type="PRINTS" id="PR00473">
    <property type="entry name" value="GALCTOKINASE"/>
</dbReference>
<feature type="domain" description="Galactokinase N-terminal" evidence="7">
    <location>
        <begin position="39"/>
        <end position="87"/>
    </location>
</feature>
<dbReference type="InterPro" id="IPR036554">
    <property type="entry name" value="GHMP_kinase_C_sf"/>
</dbReference>
<dbReference type="STRING" id="159291.SAMN05920897_10652"/>
<accession>A0A1N6RCH6</accession>
<dbReference type="GO" id="GO:0005524">
    <property type="term" value="F:ATP binding"/>
    <property type="evidence" value="ECO:0007669"/>
    <property type="project" value="UniProtKB-KW"/>
</dbReference>
<dbReference type="PIRSF" id="PIRSF000530">
    <property type="entry name" value="Galactokinase"/>
    <property type="match status" value="1"/>
</dbReference>
<proteinExistence type="inferred from homology"/>
<protein>
    <submittedName>
        <fullName evidence="8">Galactokinase</fullName>
    </submittedName>
</protein>
<keyword evidence="2" id="KW-0808">Transferase</keyword>
<dbReference type="InterPro" id="IPR006206">
    <property type="entry name" value="Mevalonate/galactokinase"/>
</dbReference>
<dbReference type="GO" id="GO:0006012">
    <property type="term" value="P:galactose metabolic process"/>
    <property type="evidence" value="ECO:0007669"/>
    <property type="project" value="InterPro"/>
</dbReference>
<dbReference type="SUPFAM" id="SSF55060">
    <property type="entry name" value="GHMP Kinase, C-terminal domain"/>
    <property type="match status" value="1"/>
</dbReference>
<evidence type="ECO:0000256" key="5">
    <source>
        <dbReference type="ARBA" id="ARBA00022840"/>
    </source>
</evidence>
<dbReference type="GO" id="GO:0005829">
    <property type="term" value="C:cytosol"/>
    <property type="evidence" value="ECO:0007669"/>
    <property type="project" value="TreeGrafter"/>
</dbReference>
<dbReference type="InterPro" id="IPR000705">
    <property type="entry name" value="Galactokinase"/>
</dbReference>
<dbReference type="Gene3D" id="3.30.230.10">
    <property type="match status" value="1"/>
</dbReference>
<organism evidence="8 9">
    <name type="scientific">Alkalispirochaeta americana</name>
    <dbReference type="NCBI Taxonomy" id="159291"/>
    <lineage>
        <taxon>Bacteria</taxon>
        <taxon>Pseudomonadati</taxon>
        <taxon>Spirochaetota</taxon>
        <taxon>Spirochaetia</taxon>
        <taxon>Spirochaetales</taxon>
        <taxon>Spirochaetaceae</taxon>
        <taxon>Alkalispirochaeta</taxon>
    </lineage>
</organism>
<reference evidence="8 9" key="1">
    <citation type="submission" date="2017-01" db="EMBL/GenBank/DDBJ databases">
        <authorList>
            <person name="Mah S.A."/>
            <person name="Swanson W.J."/>
            <person name="Moy G.W."/>
            <person name="Vacquier V.D."/>
        </authorList>
    </citation>
    <scope>NUCLEOTIDE SEQUENCE [LARGE SCALE GENOMIC DNA]</scope>
    <source>
        <strain evidence="8 9">ASpG1</strain>
    </source>
</reference>
<dbReference type="InterPro" id="IPR020568">
    <property type="entry name" value="Ribosomal_Su5_D2-typ_SF"/>
</dbReference>
<sequence>MTPKGKEMTPKGMKMIHSLSDFLNRVTDGPRRVTELRRRYRQAYGDDPTVVVSAPGRTEIIGNHTDHNNGRVVAAAITQDTLVVAGPSQTPRESTLRLLSLGWDQEFSLDLAHPDRMSHDTERLMLGVAEGLAQRDLPAPPYWGCMESRVLPGSGLSSSAALEVALAGVHGALAGVNISPLEAALAGKYAENTHMNKPSGLMDQLASALGGMNAIDFIDPEAPRIHRMEVDFSRTNHTLVVVHTGGSHADLTDDYASIPREMKAVAKALEAETLSETSRKDLLAHLSSLRAQAGDRAVLRALHFFAEQDRVSAFADAADSRKTTELLRIINESGDSSTGLLQNITAGGAWQDQSLGLGIALTRSYLEQRQATGACRVHGGGFAGTMLAIIPDDLLPEYSHALERAFGEGAVVPLEIRPQGLMAAQLAGTEDIPE</sequence>
<keyword evidence="9" id="KW-1185">Reference proteome</keyword>
<dbReference type="InterPro" id="IPR019539">
    <property type="entry name" value="GalKase_N"/>
</dbReference>
<keyword evidence="4 8" id="KW-0418">Kinase</keyword>
<dbReference type="PANTHER" id="PTHR10457:SF7">
    <property type="entry name" value="GALACTOKINASE-RELATED"/>
    <property type="match status" value="1"/>
</dbReference>
<gene>
    <name evidence="8" type="ORF">SAMN05920897_10652</name>
</gene>
<evidence type="ECO:0000259" key="6">
    <source>
        <dbReference type="Pfam" id="PF00288"/>
    </source>
</evidence>
<dbReference type="Pfam" id="PF10509">
    <property type="entry name" value="GalKase_gal_bdg"/>
    <property type="match status" value="1"/>
</dbReference>
<dbReference type="AlphaFoldDB" id="A0A1N6RCH6"/>